<dbReference type="GeneID" id="100828398"/>
<dbReference type="InterPro" id="IPR032675">
    <property type="entry name" value="LRR_dom_sf"/>
</dbReference>
<dbReference type="RefSeq" id="XP_024316832.1">
    <property type="nucleotide sequence ID" value="XM_024461064.1"/>
</dbReference>
<dbReference type="HOGENOM" id="CLU_007112_0_0_1"/>
<dbReference type="RefSeq" id="XP_024316836.1">
    <property type="nucleotide sequence ID" value="XM_024461068.1"/>
</dbReference>
<dbReference type="PANTHER" id="PTHR33463:SF34">
    <property type="entry name" value="DISEASE RESISTANCE PROTEIN RPS2"/>
    <property type="match status" value="1"/>
</dbReference>
<feature type="domain" description="Disease resistance protein At4g27190-like leucine-rich repeats" evidence="1">
    <location>
        <begin position="794"/>
        <end position="904"/>
    </location>
</feature>
<dbReference type="OMA" id="REMHECI"/>
<keyword evidence="4" id="KW-1185">Reference proteome</keyword>
<dbReference type="EnsemblPlants" id="KQJ92820">
    <property type="protein sequence ID" value="KQJ92820"/>
    <property type="gene ID" value="BRADI_3g00920v3"/>
</dbReference>
<reference evidence="2" key="2">
    <citation type="submission" date="2017-06" db="EMBL/GenBank/DDBJ databases">
        <title>WGS assembly of Brachypodium distachyon.</title>
        <authorList>
            <consortium name="The International Brachypodium Initiative"/>
            <person name="Lucas S."/>
            <person name="Harmon-Smith M."/>
            <person name="Lail K."/>
            <person name="Tice H."/>
            <person name="Grimwood J."/>
            <person name="Bruce D."/>
            <person name="Barry K."/>
            <person name="Shu S."/>
            <person name="Lindquist E."/>
            <person name="Wang M."/>
            <person name="Pitluck S."/>
            <person name="Vogel J.P."/>
            <person name="Garvin D.F."/>
            <person name="Mockler T.C."/>
            <person name="Schmutz J."/>
            <person name="Rokhsar D."/>
            <person name="Bevan M.W."/>
        </authorList>
    </citation>
    <scope>NUCLEOTIDE SEQUENCE</scope>
    <source>
        <strain evidence="2">Bd21</strain>
    </source>
</reference>
<dbReference type="AlphaFoldDB" id="I1HW59"/>
<dbReference type="EMBL" id="CM000882">
    <property type="protein sequence ID" value="KQJ92820.1"/>
    <property type="molecule type" value="Genomic_DNA"/>
</dbReference>
<organism evidence="3">
    <name type="scientific">Brachypodium distachyon</name>
    <name type="common">Purple false brome</name>
    <name type="synonym">Trachynia distachya</name>
    <dbReference type="NCBI Taxonomy" id="15368"/>
    <lineage>
        <taxon>Eukaryota</taxon>
        <taxon>Viridiplantae</taxon>
        <taxon>Streptophyta</taxon>
        <taxon>Embryophyta</taxon>
        <taxon>Tracheophyta</taxon>
        <taxon>Spermatophyta</taxon>
        <taxon>Magnoliopsida</taxon>
        <taxon>Liliopsida</taxon>
        <taxon>Poales</taxon>
        <taxon>Poaceae</taxon>
        <taxon>BOP clade</taxon>
        <taxon>Pooideae</taxon>
        <taxon>Stipodae</taxon>
        <taxon>Brachypodieae</taxon>
        <taxon>Brachypodium</taxon>
    </lineage>
</organism>
<name>I1HW59_BRADI</name>
<dbReference type="InterPro" id="IPR027417">
    <property type="entry name" value="P-loop_NTPase"/>
</dbReference>
<protein>
    <recommendedName>
        <fullName evidence="1">Disease resistance protein At4g27190-like leucine-rich repeats domain-containing protein</fullName>
    </recommendedName>
</protein>
<dbReference type="PANTHER" id="PTHR33463">
    <property type="entry name" value="NB-ARC DOMAIN-CONTAINING PROTEIN-RELATED"/>
    <property type="match status" value="1"/>
</dbReference>
<dbReference type="eggNOG" id="ENOG502SYYC">
    <property type="taxonomic scope" value="Eukaryota"/>
</dbReference>
<evidence type="ECO:0000313" key="2">
    <source>
        <dbReference type="EMBL" id="KQJ92820.1"/>
    </source>
</evidence>
<dbReference type="RefSeq" id="XP_024316830.1">
    <property type="nucleotide sequence ID" value="XM_024461062.1"/>
</dbReference>
<proteinExistence type="predicted"/>
<dbReference type="RefSeq" id="XP_024316834.1">
    <property type="nucleotide sequence ID" value="XM_024461066.1"/>
</dbReference>
<dbReference type="InterPro" id="IPR050905">
    <property type="entry name" value="Plant_NBS-LRR"/>
</dbReference>
<dbReference type="RefSeq" id="XP_024316835.1">
    <property type="nucleotide sequence ID" value="XM_024461067.1"/>
</dbReference>
<evidence type="ECO:0000313" key="4">
    <source>
        <dbReference type="Proteomes" id="UP000008810"/>
    </source>
</evidence>
<accession>I1HW59</accession>
<dbReference type="SUPFAM" id="SSF52540">
    <property type="entry name" value="P-loop containing nucleoside triphosphate hydrolases"/>
    <property type="match status" value="1"/>
</dbReference>
<dbReference type="InterPro" id="IPR057135">
    <property type="entry name" value="At4g27190-like_LRR"/>
</dbReference>
<dbReference type="Gramene" id="KQJ92820">
    <property type="protein sequence ID" value="KQJ92820"/>
    <property type="gene ID" value="BRADI_3g00920v3"/>
</dbReference>
<sequence>MRTEVIKADTIDGAVEGILSELNRSRENIIYFDGWDGLGASAVLQAVAQRLKLKEPTRPPGLEFEHVIHIDCSKWESTRAVQREIAEQLKLPSRVMEMFDKQDEEDDFNGVTDRSSRMEIAEVTAEIQRRIEGHRFLLVLHNGSSEEIDITDLGLSVYGYLRSKMLWTFQGRFRINSKIRDEVVKRNTTDVLLSASRSKRDLQELWSYLLREEATQVVCKHGIDPAIAAECFLYIFTLNCIHGHHADTEYDLSKHTCNYWVCDGIIQQVSDIDEAWQVGDALQGEMRLDKENHMKELPFDLVRRAAESIPHWSSPANGFLVVPAGVIPKGMFQHFDKLCVLKLSSCTFSFSSPPFLCCHILRFLWLDHCQDLRSSDAEKKEEDEDTTRMWACFQSLWVLDMRYTDWDQILSAQTMDLMTQVRELNVMGAKNWDMSHLQGRLRNIRKLRVTKSTCCFSNNVFPEMESMELLEFSGNTIRQGMPSLSGAASNSNLKTVIIDGCDGLEVISLQGCKELSNLFFKGLFESVKELDLSGTKVKTLNLREVGAISLPERIILLGCEELHAILWPQDGQGWDGLLLIDTTSTPASADGSLGQQKEKKLKGGWQISLTDTRLLRSLSPVASYLTPIVHIDISSEAPIVQGTSSEQLVQVQHTGATVDSNYRDVLKHGPVTEMMMWDCPEMPVGSSSCFIEVIMRGGKGKELLEDAPSACTSALLLPDFVCEQVTSLHVYNNSSITSIPVPPSGSGWNFLFWCQVERCPKLHTVFTVPQGSSVDSFRRLKTFWASQLLTTCYIWDWTVFVTSHTFRRLKFLHLDYCPRLIHVLPIHKSSLSGLETLEIVYCSDLREVFPLSPELQDQDKIIQFPELRRIHLHELPTLQHICGRRMYAPNLETIKIRGCWSLWRLPAIGRDSKPPKVDCEKDWWDNLEWDGVEKYHHPSLYEPSDSKYYKAKLPRGSLLR</sequence>
<dbReference type="RefSeq" id="XP_024316833.1">
    <property type="nucleotide sequence ID" value="XM_024461065.1"/>
</dbReference>
<dbReference type="SUPFAM" id="SSF52058">
    <property type="entry name" value="L domain-like"/>
    <property type="match status" value="1"/>
</dbReference>
<gene>
    <name evidence="3" type="primary">LOC100828398</name>
    <name evidence="2" type="ORF">BRADI_3g00920v3</name>
</gene>
<dbReference type="Gene3D" id="3.80.10.10">
    <property type="entry name" value="Ribonuclease Inhibitor"/>
    <property type="match status" value="2"/>
</dbReference>
<reference evidence="3" key="3">
    <citation type="submission" date="2018-08" db="UniProtKB">
        <authorList>
            <consortium name="EnsemblPlants"/>
        </authorList>
    </citation>
    <scope>IDENTIFICATION</scope>
    <source>
        <strain evidence="3">cv. Bd21</strain>
    </source>
</reference>
<dbReference type="RefSeq" id="XP_024316831.1">
    <property type="nucleotide sequence ID" value="XM_024461063.1"/>
</dbReference>
<evidence type="ECO:0000259" key="1">
    <source>
        <dbReference type="Pfam" id="PF23247"/>
    </source>
</evidence>
<evidence type="ECO:0000313" key="3">
    <source>
        <dbReference type="EnsemblPlants" id="KQJ92820"/>
    </source>
</evidence>
<dbReference type="OrthoDB" id="681717at2759"/>
<dbReference type="Proteomes" id="UP000008810">
    <property type="component" value="Chromosome 3"/>
</dbReference>
<reference evidence="2 3" key="1">
    <citation type="journal article" date="2010" name="Nature">
        <title>Genome sequencing and analysis of the model grass Brachypodium distachyon.</title>
        <authorList>
            <consortium name="International Brachypodium Initiative"/>
        </authorList>
    </citation>
    <scope>NUCLEOTIDE SEQUENCE [LARGE SCALE GENOMIC DNA]</scope>
    <source>
        <strain evidence="2">Bd21</strain>
        <strain evidence="3">cv. Bd21</strain>
    </source>
</reference>
<dbReference type="Pfam" id="PF23247">
    <property type="entry name" value="LRR_RPS2"/>
    <property type="match status" value="1"/>
</dbReference>